<protein>
    <submittedName>
        <fullName evidence="2">Uncharacterized protein</fullName>
    </submittedName>
</protein>
<dbReference type="EMBL" id="JAHYIQ010000007">
    <property type="protein sequence ID" value="KAK1130185.1"/>
    <property type="molecule type" value="Genomic_DNA"/>
</dbReference>
<dbReference type="Proteomes" id="UP001177670">
    <property type="component" value="Unassembled WGS sequence"/>
</dbReference>
<organism evidence="2 3">
    <name type="scientific">Melipona bicolor</name>
    <dbReference type="NCBI Taxonomy" id="60889"/>
    <lineage>
        <taxon>Eukaryota</taxon>
        <taxon>Metazoa</taxon>
        <taxon>Ecdysozoa</taxon>
        <taxon>Arthropoda</taxon>
        <taxon>Hexapoda</taxon>
        <taxon>Insecta</taxon>
        <taxon>Pterygota</taxon>
        <taxon>Neoptera</taxon>
        <taxon>Endopterygota</taxon>
        <taxon>Hymenoptera</taxon>
        <taxon>Apocrita</taxon>
        <taxon>Aculeata</taxon>
        <taxon>Apoidea</taxon>
        <taxon>Anthophila</taxon>
        <taxon>Apidae</taxon>
        <taxon>Melipona</taxon>
    </lineage>
</organism>
<keyword evidence="3" id="KW-1185">Reference proteome</keyword>
<proteinExistence type="predicted"/>
<evidence type="ECO:0000313" key="3">
    <source>
        <dbReference type="Proteomes" id="UP001177670"/>
    </source>
</evidence>
<name>A0AA40G448_9HYME</name>
<dbReference type="AlphaFoldDB" id="A0AA40G448"/>
<comment type="caution">
    <text evidence="2">The sequence shown here is derived from an EMBL/GenBank/DDBJ whole genome shotgun (WGS) entry which is preliminary data.</text>
</comment>
<evidence type="ECO:0000256" key="1">
    <source>
        <dbReference type="SAM" id="MobiDB-lite"/>
    </source>
</evidence>
<evidence type="ECO:0000313" key="2">
    <source>
        <dbReference type="EMBL" id="KAK1130185.1"/>
    </source>
</evidence>
<sequence length="151" mass="17182">MQCDPDNDEEKRRRSWFAPKEFVIPRSVAALTVIRRRQSVPRLTSDYAPRAGLDDDGDDDEFMTMIISGGVPLRCHRCLSFRRGDSGVKKRKEKKKQKKRPENDGTGSVRCCFRIVLAIVIDTRRTVAGKLVVTDWHRAGISKVALNQTHS</sequence>
<feature type="non-terminal residue" evidence="2">
    <location>
        <position position="151"/>
    </location>
</feature>
<feature type="region of interest" description="Disordered" evidence="1">
    <location>
        <begin position="85"/>
        <end position="105"/>
    </location>
</feature>
<gene>
    <name evidence="2" type="ORF">K0M31_018325</name>
</gene>
<accession>A0AA40G448</accession>
<reference evidence="2" key="1">
    <citation type="submission" date="2021-10" db="EMBL/GenBank/DDBJ databases">
        <title>Melipona bicolor Genome sequencing and assembly.</title>
        <authorList>
            <person name="Araujo N.S."/>
            <person name="Arias M.C."/>
        </authorList>
    </citation>
    <scope>NUCLEOTIDE SEQUENCE</scope>
    <source>
        <strain evidence="2">USP_2M_L1-L4_2017</strain>
        <tissue evidence="2">Whole body</tissue>
    </source>
</reference>
<feature type="compositionally biased region" description="Basic residues" evidence="1">
    <location>
        <begin position="89"/>
        <end position="99"/>
    </location>
</feature>